<sequence>MSQAAARDKPVPLARTKRKVRIVHIFTPEIIKTDTENFSALVQQLTGKLSKKRRTKLKAIVKSRSPLSSTTIAGELLLHQEETTAVRSSSHGMLKDESFCGGLPSGFGDAAEGAMFQDFDMCH</sequence>
<name>A0A8J5KSY6_ZINOF</name>
<accession>A0A8J5KSY6</accession>
<dbReference type="Proteomes" id="UP000734854">
    <property type="component" value="Unassembled WGS sequence"/>
</dbReference>
<proteinExistence type="predicted"/>
<feature type="domain" description="VQ" evidence="1">
    <location>
        <begin position="25"/>
        <end position="48"/>
    </location>
</feature>
<reference evidence="2 3" key="1">
    <citation type="submission" date="2020-08" db="EMBL/GenBank/DDBJ databases">
        <title>Plant Genome Project.</title>
        <authorList>
            <person name="Zhang R.-G."/>
        </authorList>
    </citation>
    <scope>NUCLEOTIDE SEQUENCE [LARGE SCALE GENOMIC DNA]</scope>
    <source>
        <tissue evidence="2">Rhizome</tissue>
    </source>
</reference>
<protein>
    <recommendedName>
        <fullName evidence="1">VQ domain-containing protein</fullName>
    </recommendedName>
</protein>
<dbReference type="InterPro" id="IPR008889">
    <property type="entry name" value="VQ"/>
</dbReference>
<keyword evidence="3" id="KW-1185">Reference proteome</keyword>
<evidence type="ECO:0000259" key="1">
    <source>
        <dbReference type="Pfam" id="PF05678"/>
    </source>
</evidence>
<dbReference type="PANTHER" id="PTHR33143">
    <property type="entry name" value="F16F4.1 PROTEIN-RELATED"/>
    <property type="match status" value="1"/>
</dbReference>
<comment type="caution">
    <text evidence="2">The sequence shown here is derived from an EMBL/GenBank/DDBJ whole genome shotgun (WGS) entry which is preliminary data.</text>
</comment>
<dbReference type="AlphaFoldDB" id="A0A8J5KSY6"/>
<evidence type="ECO:0000313" key="2">
    <source>
        <dbReference type="EMBL" id="KAG6499103.1"/>
    </source>
</evidence>
<organism evidence="2 3">
    <name type="scientific">Zingiber officinale</name>
    <name type="common">Ginger</name>
    <name type="synonym">Amomum zingiber</name>
    <dbReference type="NCBI Taxonomy" id="94328"/>
    <lineage>
        <taxon>Eukaryota</taxon>
        <taxon>Viridiplantae</taxon>
        <taxon>Streptophyta</taxon>
        <taxon>Embryophyta</taxon>
        <taxon>Tracheophyta</taxon>
        <taxon>Spermatophyta</taxon>
        <taxon>Magnoliopsida</taxon>
        <taxon>Liliopsida</taxon>
        <taxon>Zingiberales</taxon>
        <taxon>Zingiberaceae</taxon>
        <taxon>Zingiber</taxon>
    </lineage>
</organism>
<gene>
    <name evidence="2" type="ORF">ZIOFF_038859</name>
</gene>
<dbReference type="EMBL" id="JACMSC010000011">
    <property type="protein sequence ID" value="KAG6499103.1"/>
    <property type="molecule type" value="Genomic_DNA"/>
</dbReference>
<dbReference type="Pfam" id="PF05678">
    <property type="entry name" value="VQ"/>
    <property type="match status" value="1"/>
</dbReference>
<evidence type="ECO:0000313" key="3">
    <source>
        <dbReference type="Proteomes" id="UP000734854"/>
    </source>
</evidence>
<dbReference type="GO" id="GO:0005634">
    <property type="term" value="C:nucleus"/>
    <property type="evidence" value="ECO:0007669"/>
    <property type="project" value="TreeGrafter"/>
</dbReference>
<dbReference type="InterPro" id="IPR039607">
    <property type="entry name" value="VQ_8/17/18/20/21/25"/>
</dbReference>
<dbReference type="PANTHER" id="PTHR33143:SF3">
    <property type="entry name" value="VQ MOTIF-CONTAINING PROTEIN 17-RELATED"/>
    <property type="match status" value="1"/>
</dbReference>